<dbReference type="InterPro" id="IPR050879">
    <property type="entry name" value="Acyltransferase_3"/>
</dbReference>
<evidence type="ECO:0000313" key="6">
    <source>
        <dbReference type="Proteomes" id="UP000663937"/>
    </source>
</evidence>
<dbReference type="PANTHER" id="PTHR23028">
    <property type="entry name" value="ACETYLTRANSFERASE"/>
    <property type="match status" value="1"/>
</dbReference>
<dbReference type="GO" id="GO:0009103">
    <property type="term" value="P:lipopolysaccharide biosynthetic process"/>
    <property type="evidence" value="ECO:0007669"/>
    <property type="project" value="TreeGrafter"/>
</dbReference>
<evidence type="ECO:0000313" key="5">
    <source>
        <dbReference type="EMBL" id="QTE27882.1"/>
    </source>
</evidence>
<organism evidence="5 6">
    <name type="scientific">Pengzhenrongella sicca</name>
    <dbReference type="NCBI Taxonomy" id="2819238"/>
    <lineage>
        <taxon>Bacteria</taxon>
        <taxon>Bacillati</taxon>
        <taxon>Actinomycetota</taxon>
        <taxon>Actinomycetes</taxon>
        <taxon>Micrococcales</taxon>
        <taxon>Pengzhenrongella</taxon>
    </lineage>
</organism>
<feature type="transmembrane region" description="Helical" evidence="2">
    <location>
        <begin position="358"/>
        <end position="376"/>
    </location>
</feature>
<dbReference type="Pfam" id="PF19040">
    <property type="entry name" value="SGNH"/>
    <property type="match status" value="1"/>
</dbReference>
<keyword evidence="5" id="KW-0012">Acyltransferase</keyword>
<keyword evidence="5" id="KW-0808">Transferase</keyword>
<dbReference type="InterPro" id="IPR043968">
    <property type="entry name" value="SGNH"/>
</dbReference>
<gene>
    <name evidence="5" type="ORF">J4E96_10685</name>
</gene>
<feature type="transmembrane region" description="Helical" evidence="2">
    <location>
        <begin position="397"/>
        <end position="419"/>
    </location>
</feature>
<evidence type="ECO:0000256" key="2">
    <source>
        <dbReference type="SAM" id="Phobius"/>
    </source>
</evidence>
<accession>A0A8A4Z7Q9</accession>
<dbReference type="InterPro" id="IPR002656">
    <property type="entry name" value="Acyl_transf_3_dom"/>
</dbReference>
<dbReference type="PANTHER" id="PTHR23028:SF53">
    <property type="entry name" value="ACYL_TRANSF_3 DOMAIN-CONTAINING PROTEIN"/>
    <property type="match status" value="1"/>
</dbReference>
<feature type="domain" description="SGNH" evidence="4">
    <location>
        <begin position="507"/>
        <end position="724"/>
    </location>
</feature>
<keyword evidence="2" id="KW-0472">Membrane</keyword>
<evidence type="ECO:0000259" key="3">
    <source>
        <dbReference type="Pfam" id="PF01757"/>
    </source>
</evidence>
<dbReference type="Pfam" id="PF01757">
    <property type="entry name" value="Acyl_transf_3"/>
    <property type="match status" value="1"/>
</dbReference>
<feature type="transmembrane region" description="Helical" evidence="2">
    <location>
        <begin position="207"/>
        <end position="225"/>
    </location>
</feature>
<feature type="domain" description="Acyltransferase 3" evidence="3">
    <location>
        <begin position="31"/>
        <end position="375"/>
    </location>
</feature>
<protein>
    <submittedName>
        <fullName evidence="5">Acyltransferase</fullName>
    </submittedName>
</protein>
<feature type="transmembrane region" description="Helical" evidence="2">
    <location>
        <begin position="57"/>
        <end position="77"/>
    </location>
</feature>
<feature type="transmembrane region" description="Helical" evidence="2">
    <location>
        <begin position="245"/>
        <end position="261"/>
    </location>
</feature>
<reference evidence="5" key="1">
    <citation type="submission" date="2021-03" db="EMBL/GenBank/DDBJ databases">
        <title>Pengzhenrongella sicca gen. nov., sp. nov., a new member of suborder Micrococcineae isolated from High-Arctic tundra soil.</title>
        <authorList>
            <person name="Peng F."/>
        </authorList>
    </citation>
    <scope>NUCLEOTIDE SEQUENCE</scope>
    <source>
        <strain evidence="5">LRZ-2</strain>
    </source>
</reference>
<feature type="transmembrane region" description="Helical" evidence="2">
    <location>
        <begin position="268"/>
        <end position="284"/>
    </location>
</feature>
<keyword evidence="6" id="KW-1185">Reference proteome</keyword>
<dbReference type="GO" id="GO:0016747">
    <property type="term" value="F:acyltransferase activity, transferring groups other than amino-acyl groups"/>
    <property type="evidence" value="ECO:0007669"/>
    <property type="project" value="InterPro"/>
</dbReference>
<keyword evidence="2" id="KW-1133">Transmembrane helix</keyword>
<dbReference type="RefSeq" id="WP_227422102.1">
    <property type="nucleotide sequence ID" value="NZ_CP071868.1"/>
</dbReference>
<feature type="transmembrane region" description="Helical" evidence="2">
    <location>
        <begin position="169"/>
        <end position="186"/>
    </location>
</feature>
<evidence type="ECO:0000259" key="4">
    <source>
        <dbReference type="Pfam" id="PF19040"/>
    </source>
</evidence>
<name>A0A8A4Z7Q9_9MICO</name>
<feature type="transmembrane region" description="Helical" evidence="2">
    <location>
        <begin position="333"/>
        <end position="352"/>
    </location>
</feature>
<feature type="transmembrane region" description="Helical" evidence="2">
    <location>
        <begin position="290"/>
        <end position="312"/>
    </location>
</feature>
<proteinExistence type="predicted"/>
<feature type="region of interest" description="Disordered" evidence="1">
    <location>
        <begin position="1"/>
        <end position="25"/>
    </location>
</feature>
<feature type="transmembrane region" description="Helical" evidence="2">
    <location>
        <begin position="98"/>
        <end position="117"/>
    </location>
</feature>
<dbReference type="Proteomes" id="UP000663937">
    <property type="component" value="Chromosome"/>
</dbReference>
<dbReference type="KEGG" id="psic:J4E96_10685"/>
<dbReference type="AlphaFoldDB" id="A0A8A4Z7Q9"/>
<dbReference type="EMBL" id="CP071868">
    <property type="protein sequence ID" value="QTE27882.1"/>
    <property type="molecule type" value="Genomic_DNA"/>
</dbReference>
<evidence type="ECO:0000256" key="1">
    <source>
        <dbReference type="SAM" id="MobiDB-lite"/>
    </source>
</evidence>
<dbReference type="GO" id="GO:0016020">
    <property type="term" value="C:membrane"/>
    <property type="evidence" value="ECO:0007669"/>
    <property type="project" value="TreeGrafter"/>
</dbReference>
<sequence length="732" mass="77716">MAASTAARPARPATARPAPGQRPPATSFRRDIQGLRAIAVLLVVLDHAGIVELHGGYVGVDVFFVLSGFLITGLLLQDAGRTGRVSFQTFYARRAWRILPAATLVLVVTGAATYLLLNYVRAAAVLRDIVWAAFFGANIRFAQVGTDYFAADTPASPVQHFWSLAVEEQFYLVWPVLLAAVLFATHRRRRVRGSRHRDRPAPVPVRAVLAVLVVVIGASLAWSVLSTESSPASAYFSTFARGWELGVGALLATLALVITRIPTAVRVILSWAGLAGILVAAVVYDPTTPFPGWAALLPVLATAAVVASGIGGAPRFGAGLLLGTRPFTYVGDISYSLYLWHFPVLVIAAAYVGRGLTLRENLLLVGLAIVLSAASYRWFEDPLRRARPQWLTPRDRLLLWPASISVVLVFTSLATSAVWTDAQAAQASAYNSRVAAAGTALEPTPEPTQTVAAAPATPSEAAAAAVAASVEQAAADAPLPALNPDLLSLADDVYYLGGCSAYQVTTNRICRLGDPDGDRTMVVFGSSKAQNWMPALDAIGARAGITLIPFIKEACTDDEMAAADGIGAGDCSVWADWAAEQIQDLHPEVIVFAGNSGVNLANLDDFRWTRWDTSVAAILASFSGASDRIVSLADVPILPTQPGECLLARDATLGTCTFDVQRGNLNLERRSEKQALDAEVQFQPTSQWFCASGKCPVVVGSTIAYRDQVHVTATYSTQLADALESSLGLAAP</sequence>
<keyword evidence="2" id="KW-0812">Transmembrane</keyword>